<dbReference type="Proteomes" id="UP000694843">
    <property type="component" value="Unplaced"/>
</dbReference>
<dbReference type="GO" id="GO:0005634">
    <property type="term" value="C:nucleus"/>
    <property type="evidence" value="ECO:0007669"/>
    <property type="project" value="UniProtKB-UniRule"/>
</dbReference>
<keyword evidence="3" id="KW-0804">Transcription</keyword>
<reference evidence="9" key="1">
    <citation type="submission" date="2025-08" db="UniProtKB">
        <authorList>
            <consortium name="RefSeq"/>
        </authorList>
    </citation>
    <scope>IDENTIFICATION</scope>
    <source>
        <tissue evidence="9">Whole organism</tissue>
    </source>
</reference>
<dbReference type="CDD" id="cd22029">
    <property type="entry name" value="HMG-box_SoxC"/>
    <property type="match status" value="1"/>
</dbReference>
<dbReference type="GeneID" id="108669725"/>
<dbReference type="GO" id="GO:0000981">
    <property type="term" value="F:DNA-binding transcription factor activity, RNA polymerase II-specific"/>
    <property type="evidence" value="ECO:0007669"/>
    <property type="project" value="TreeGrafter"/>
</dbReference>
<evidence type="ECO:0000313" key="8">
    <source>
        <dbReference type="Proteomes" id="UP000694843"/>
    </source>
</evidence>
<dbReference type="SUPFAM" id="SSF47095">
    <property type="entry name" value="HMG-box"/>
    <property type="match status" value="1"/>
</dbReference>
<dbReference type="AlphaFoldDB" id="A0A8B7NG71"/>
<accession>A0A8B7NG71</accession>
<feature type="DNA-binding region" description="HMG box" evidence="5">
    <location>
        <begin position="48"/>
        <end position="116"/>
    </location>
</feature>
<keyword evidence="8" id="KW-1185">Reference proteome</keyword>
<evidence type="ECO:0000256" key="6">
    <source>
        <dbReference type="SAM" id="MobiDB-lite"/>
    </source>
</evidence>
<dbReference type="PROSITE" id="PS50118">
    <property type="entry name" value="HMG_BOX_2"/>
    <property type="match status" value="1"/>
</dbReference>
<evidence type="ECO:0000256" key="2">
    <source>
        <dbReference type="ARBA" id="ARBA00023125"/>
    </source>
</evidence>
<sequence>MLPQSGQDSAMDFPLSAGAQFGSLCVNTNSATPYSDATQTKKHPVNHVKRPMNAFMVWSQMERREIVKFAPDMHNAEISKQLGRRWKILTEEQRKPYREEAERLKQLHSREYPDYKYRPRKKGKDPLKTINDRHGGKISKLSNIGMMLKDCVKSELGSMERPRMGVSNCPKGNGADEIDSWSLPLTPTSPHRQPPASPSAELPDSPESAFGFEDPSNRTCKPPTIGQSSPSFHKPHNNRNQDYFYKINYNGFVKPTNPFANGESNAPMNICENVKIEADTSASWSFKSLLGSPNSFSAQEDYRKNYQVMDKQPVDTSQQANRSSCAFASTPNHGMVASSYGPHYFNSTDQAMPRTVLGSSACSLQKVHSEHQNLSDENHQSSHFYPSNPRRFGHYADYSRYHPYKLPQTDFRYNHQYHSSTHYPNHLTHSEQHQQTQQYFNLDSDPHYQTACQSEYMSSSHTSKAHESYDVAGNKSCEVFVAENRLIMTAENSPAASQPPHHSNPATGEASNHVSVADKPAIKTEPKENGAATLDDLDNIGVTELIPMSSEFTVKLESLEENDLNYQKSKEEQWLRVNLNSATSSNVLADFEIMNAWINS</sequence>
<gene>
    <name evidence="9" type="primary">LOC108669725</name>
</gene>
<evidence type="ECO:0000313" key="9">
    <source>
        <dbReference type="RefSeq" id="XP_018012619.1"/>
    </source>
</evidence>
<feature type="compositionally biased region" description="Basic and acidic residues" evidence="6">
    <location>
        <begin position="124"/>
        <end position="135"/>
    </location>
</feature>
<feature type="region of interest" description="Disordered" evidence="6">
    <location>
        <begin position="492"/>
        <end position="514"/>
    </location>
</feature>
<dbReference type="PANTHER" id="PTHR45789">
    <property type="entry name" value="FI18025P1"/>
    <property type="match status" value="1"/>
</dbReference>
<dbReference type="RefSeq" id="XP_018012619.1">
    <property type="nucleotide sequence ID" value="XM_018157130.1"/>
</dbReference>
<evidence type="ECO:0000256" key="3">
    <source>
        <dbReference type="ARBA" id="ARBA00023163"/>
    </source>
</evidence>
<dbReference type="GO" id="GO:0045165">
    <property type="term" value="P:cell fate commitment"/>
    <property type="evidence" value="ECO:0007669"/>
    <property type="project" value="TreeGrafter"/>
</dbReference>
<dbReference type="GO" id="GO:0000978">
    <property type="term" value="F:RNA polymerase II cis-regulatory region sequence-specific DNA binding"/>
    <property type="evidence" value="ECO:0007669"/>
    <property type="project" value="TreeGrafter"/>
</dbReference>
<evidence type="ECO:0000259" key="7">
    <source>
        <dbReference type="PROSITE" id="PS50118"/>
    </source>
</evidence>
<dbReference type="SMART" id="SM00398">
    <property type="entry name" value="HMG"/>
    <property type="match status" value="1"/>
</dbReference>
<organism evidence="8 9">
    <name type="scientific">Hyalella azteca</name>
    <name type="common">Amphipod</name>
    <dbReference type="NCBI Taxonomy" id="294128"/>
    <lineage>
        <taxon>Eukaryota</taxon>
        <taxon>Metazoa</taxon>
        <taxon>Ecdysozoa</taxon>
        <taxon>Arthropoda</taxon>
        <taxon>Crustacea</taxon>
        <taxon>Multicrustacea</taxon>
        <taxon>Malacostraca</taxon>
        <taxon>Eumalacostraca</taxon>
        <taxon>Peracarida</taxon>
        <taxon>Amphipoda</taxon>
        <taxon>Senticaudata</taxon>
        <taxon>Talitrida</taxon>
        <taxon>Talitroidea</taxon>
        <taxon>Hyalellidae</taxon>
        <taxon>Hyalella</taxon>
    </lineage>
</organism>
<dbReference type="KEGG" id="hazt:108669725"/>
<dbReference type="Gene3D" id="1.10.30.10">
    <property type="entry name" value="High mobility group box domain"/>
    <property type="match status" value="1"/>
</dbReference>
<dbReference type="FunFam" id="1.10.30.10:FF:000003">
    <property type="entry name" value="Putative transcription factor SOX-6"/>
    <property type="match status" value="1"/>
</dbReference>
<proteinExistence type="predicted"/>
<dbReference type="PANTHER" id="PTHR45789:SF2">
    <property type="entry name" value="FI18025P1"/>
    <property type="match status" value="1"/>
</dbReference>
<evidence type="ECO:0000256" key="4">
    <source>
        <dbReference type="ARBA" id="ARBA00023242"/>
    </source>
</evidence>
<name>A0A8B7NG71_HYAAZ</name>
<dbReference type="InterPro" id="IPR036910">
    <property type="entry name" value="HMG_box_dom_sf"/>
</dbReference>
<keyword evidence="1" id="KW-0805">Transcription regulation</keyword>
<evidence type="ECO:0000256" key="5">
    <source>
        <dbReference type="PROSITE-ProRule" id="PRU00267"/>
    </source>
</evidence>
<feature type="domain" description="HMG box" evidence="7">
    <location>
        <begin position="48"/>
        <end position="116"/>
    </location>
</feature>
<keyword evidence="2 5" id="KW-0238">DNA-binding</keyword>
<dbReference type="OrthoDB" id="6247875at2759"/>
<evidence type="ECO:0000256" key="1">
    <source>
        <dbReference type="ARBA" id="ARBA00023015"/>
    </source>
</evidence>
<keyword evidence="4 5" id="KW-0539">Nucleus</keyword>
<dbReference type="Pfam" id="PF00505">
    <property type="entry name" value="HMG_box"/>
    <property type="match status" value="1"/>
</dbReference>
<feature type="region of interest" description="Disordered" evidence="6">
    <location>
        <begin position="157"/>
        <end position="214"/>
    </location>
</feature>
<dbReference type="InterPro" id="IPR009071">
    <property type="entry name" value="HMG_box_dom"/>
</dbReference>
<dbReference type="InterPro" id="IPR051356">
    <property type="entry name" value="SOX/SOX-like_TF"/>
</dbReference>
<protein>
    <submittedName>
        <fullName evidence="9">Transcription factor Sox-8</fullName>
    </submittedName>
</protein>
<feature type="region of interest" description="Disordered" evidence="6">
    <location>
        <begin position="116"/>
        <end position="136"/>
    </location>
</feature>